<evidence type="ECO:0000259" key="8">
    <source>
        <dbReference type="PROSITE" id="PS50928"/>
    </source>
</evidence>
<evidence type="ECO:0000256" key="3">
    <source>
        <dbReference type="ARBA" id="ARBA00022475"/>
    </source>
</evidence>
<feature type="transmembrane region" description="Helical" evidence="7">
    <location>
        <begin position="134"/>
        <end position="157"/>
    </location>
</feature>
<evidence type="ECO:0000313" key="10">
    <source>
        <dbReference type="Proteomes" id="UP000248764"/>
    </source>
</evidence>
<feature type="transmembrane region" description="Helical" evidence="7">
    <location>
        <begin position="239"/>
        <end position="261"/>
    </location>
</feature>
<feature type="domain" description="ABC transmembrane type-1" evidence="8">
    <location>
        <begin position="96"/>
        <end position="304"/>
    </location>
</feature>
<keyword evidence="5 7" id="KW-1133">Transmembrane helix</keyword>
<keyword evidence="6 7" id="KW-0472">Membrane</keyword>
<dbReference type="EMBL" id="POTW01000007">
    <property type="protein sequence ID" value="PZF85589.1"/>
    <property type="molecule type" value="Genomic_DNA"/>
</dbReference>
<feature type="transmembrane region" description="Helical" evidence="7">
    <location>
        <begin position="102"/>
        <end position="122"/>
    </location>
</feature>
<dbReference type="PANTHER" id="PTHR43163">
    <property type="entry name" value="DIPEPTIDE TRANSPORT SYSTEM PERMEASE PROTEIN DPPB-RELATED"/>
    <property type="match status" value="1"/>
</dbReference>
<dbReference type="Pfam" id="PF00528">
    <property type="entry name" value="BPD_transp_1"/>
    <property type="match status" value="1"/>
</dbReference>
<gene>
    <name evidence="9" type="ORF">C1I92_04270</name>
</gene>
<keyword evidence="4 7" id="KW-0812">Transmembrane</keyword>
<organism evidence="9 10">
    <name type="scientific">Jiangella anatolica</name>
    <dbReference type="NCBI Taxonomy" id="2670374"/>
    <lineage>
        <taxon>Bacteria</taxon>
        <taxon>Bacillati</taxon>
        <taxon>Actinomycetota</taxon>
        <taxon>Actinomycetes</taxon>
        <taxon>Jiangellales</taxon>
        <taxon>Jiangellaceae</taxon>
        <taxon>Jiangella</taxon>
    </lineage>
</organism>
<feature type="transmembrane region" description="Helical" evidence="7">
    <location>
        <begin position="177"/>
        <end position="200"/>
    </location>
</feature>
<dbReference type="InterPro" id="IPR035906">
    <property type="entry name" value="MetI-like_sf"/>
</dbReference>
<comment type="similarity">
    <text evidence="7">Belongs to the binding-protein-dependent transport system permease family.</text>
</comment>
<dbReference type="PROSITE" id="PS50928">
    <property type="entry name" value="ABC_TM1"/>
    <property type="match status" value="1"/>
</dbReference>
<protein>
    <submittedName>
        <fullName evidence="9">ABC transporter permease</fullName>
    </submittedName>
</protein>
<comment type="subcellular location">
    <subcellularLocation>
        <location evidence="1 7">Cell membrane</location>
        <topology evidence="1 7">Multi-pass membrane protein</topology>
    </subcellularLocation>
</comment>
<dbReference type="GO" id="GO:0055085">
    <property type="term" value="P:transmembrane transport"/>
    <property type="evidence" value="ECO:0007669"/>
    <property type="project" value="InterPro"/>
</dbReference>
<evidence type="ECO:0000256" key="1">
    <source>
        <dbReference type="ARBA" id="ARBA00004651"/>
    </source>
</evidence>
<comment type="caution">
    <text evidence="9">The sequence shown here is derived from an EMBL/GenBank/DDBJ whole genome shotgun (WGS) entry which is preliminary data.</text>
</comment>
<keyword evidence="10" id="KW-1185">Reference proteome</keyword>
<dbReference type="InterPro" id="IPR000515">
    <property type="entry name" value="MetI-like"/>
</dbReference>
<dbReference type="Proteomes" id="UP000248764">
    <property type="component" value="Unassembled WGS sequence"/>
</dbReference>
<sequence length="314" mass="33651">MLTYVARRLGIGVLVFVAVTGISYVLYHVRGADSIAYRLLGADARPEEVEIKVHALGLDRSLPEQYAGWFGGLFRGDLGESFVSNQDVTAIMSTRVPVTLSLIAATLVLTLVFSVVLGVWAATRGGVVDRVIQVVSVIVSAVPGYWLALVLVIVFALNLGLFPATGFIPITETFGGWLSTIFLPSIAIALGAIFSLAVWVRSSIIDMRRQDFVRTLRSRGLSPRSIMYRHVLRNAAPSIVQMLGLQIIALLGGAIIVERIFALPGIGQMSLDAGLAGDIPVVLGGVAFFVVVIVIINIAVDLINGFLNPKVRIS</sequence>
<keyword evidence="2 7" id="KW-0813">Transport</keyword>
<keyword evidence="3" id="KW-1003">Cell membrane</keyword>
<feature type="transmembrane region" description="Helical" evidence="7">
    <location>
        <begin position="9"/>
        <end position="27"/>
    </location>
</feature>
<evidence type="ECO:0000256" key="5">
    <source>
        <dbReference type="ARBA" id="ARBA00022989"/>
    </source>
</evidence>
<proteinExistence type="inferred from homology"/>
<reference evidence="9 10" key="1">
    <citation type="submission" date="2018-01" db="EMBL/GenBank/DDBJ databases">
        <title>Draft genome sequence of Jiangella sp. GTF31.</title>
        <authorList>
            <person name="Sahin N."/>
            <person name="Ay H."/>
            <person name="Saygin H."/>
        </authorList>
    </citation>
    <scope>NUCLEOTIDE SEQUENCE [LARGE SCALE GENOMIC DNA]</scope>
    <source>
        <strain evidence="9 10">GTF31</strain>
    </source>
</reference>
<dbReference type="SUPFAM" id="SSF161098">
    <property type="entry name" value="MetI-like"/>
    <property type="match status" value="1"/>
</dbReference>
<evidence type="ECO:0000256" key="6">
    <source>
        <dbReference type="ARBA" id="ARBA00023136"/>
    </source>
</evidence>
<evidence type="ECO:0000256" key="2">
    <source>
        <dbReference type="ARBA" id="ARBA00022448"/>
    </source>
</evidence>
<feature type="transmembrane region" description="Helical" evidence="7">
    <location>
        <begin position="281"/>
        <end position="307"/>
    </location>
</feature>
<dbReference type="GO" id="GO:0005886">
    <property type="term" value="C:plasma membrane"/>
    <property type="evidence" value="ECO:0007669"/>
    <property type="project" value="UniProtKB-SubCell"/>
</dbReference>
<evidence type="ECO:0000256" key="4">
    <source>
        <dbReference type="ARBA" id="ARBA00022692"/>
    </source>
</evidence>
<name>A0A2W2CBM0_9ACTN</name>
<dbReference type="RefSeq" id="WP_111253429.1">
    <property type="nucleotide sequence ID" value="NZ_POTW01000007.1"/>
</dbReference>
<dbReference type="Gene3D" id="1.10.3720.10">
    <property type="entry name" value="MetI-like"/>
    <property type="match status" value="1"/>
</dbReference>
<dbReference type="CDD" id="cd06261">
    <property type="entry name" value="TM_PBP2"/>
    <property type="match status" value="1"/>
</dbReference>
<dbReference type="PANTHER" id="PTHR43163:SF6">
    <property type="entry name" value="DIPEPTIDE TRANSPORT SYSTEM PERMEASE PROTEIN DPPB-RELATED"/>
    <property type="match status" value="1"/>
</dbReference>
<evidence type="ECO:0000313" key="9">
    <source>
        <dbReference type="EMBL" id="PZF85589.1"/>
    </source>
</evidence>
<evidence type="ECO:0000256" key="7">
    <source>
        <dbReference type="RuleBase" id="RU363032"/>
    </source>
</evidence>
<accession>A0A2W2CBM0</accession>
<dbReference type="AlphaFoldDB" id="A0A2W2CBM0"/>
<dbReference type="Pfam" id="PF19300">
    <property type="entry name" value="BPD_transp_1_N"/>
    <property type="match status" value="1"/>
</dbReference>
<dbReference type="InterPro" id="IPR045621">
    <property type="entry name" value="BPD_transp_1_N"/>
</dbReference>